<sequence length="163" mass="18615">MDFHVLAIDYRGYGILLVHQPRMDSLKMHDNLQNMQGKAPRSRSSSGSLYGYGIATRLVAELSDANRAPEAVSWKRLSTISMMWFEITSRSGLIMCSDQRIQRLTCPILILHAAGDQIIPVELGRKLVDAARASQRKVTYVEFGVERQFKHNYIHRAKELLKR</sequence>
<keyword evidence="1" id="KW-1185">Reference proteome</keyword>
<protein>
    <submittedName>
        <fullName evidence="2">Uncharacterized protein</fullName>
    </submittedName>
</protein>
<dbReference type="Gene3D" id="3.40.50.1820">
    <property type="entry name" value="alpha/beta hydrolase"/>
    <property type="match status" value="1"/>
</dbReference>
<dbReference type="Proteomes" id="UP000887574">
    <property type="component" value="Unplaced"/>
</dbReference>
<dbReference type="AlphaFoldDB" id="A0A915D7I3"/>
<dbReference type="SUPFAM" id="SSF53474">
    <property type="entry name" value="alpha/beta-Hydrolases"/>
    <property type="match status" value="1"/>
</dbReference>
<dbReference type="InterPro" id="IPR029058">
    <property type="entry name" value="AB_hydrolase_fold"/>
</dbReference>
<name>A0A915D7I3_9BILA</name>
<evidence type="ECO:0000313" key="1">
    <source>
        <dbReference type="Proteomes" id="UP000887574"/>
    </source>
</evidence>
<organism evidence="1 2">
    <name type="scientific">Ditylenchus dipsaci</name>
    <dbReference type="NCBI Taxonomy" id="166011"/>
    <lineage>
        <taxon>Eukaryota</taxon>
        <taxon>Metazoa</taxon>
        <taxon>Ecdysozoa</taxon>
        <taxon>Nematoda</taxon>
        <taxon>Chromadorea</taxon>
        <taxon>Rhabditida</taxon>
        <taxon>Tylenchina</taxon>
        <taxon>Tylenchomorpha</taxon>
        <taxon>Sphaerularioidea</taxon>
        <taxon>Anguinidae</taxon>
        <taxon>Anguininae</taxon>
        <taxon>Ditylenchus</taxon>
    </lineage>
</organism>
<evidence type="ECO:0000313" key="2">
    <source>
        <dbReference type="WBParaSite" id="jg16299"/>
    </source>
</evidence>
<dbReference type="WBParaSite" id="jg16299">
    <property type="protein sequence ID" value="jg16299"/>
    <property type="gene ID" value="jg16299"/>
</dbReference>
<proteinExistence type="predicted"/>
<accession>A0A915D7I3</accession>
<reference evidence="2" key="1">
    <citation type="submission" date="2022-11" db="UniProtKB">
        <authorList>
            <consortium name="WormBaseParasite"/>
        </authorList>
    </citation>
    <scope>IDENTIFICATION</scope>
</reference>